<feature type="region of interest" description="Disordered" evidence="10">
    <location>
        <begin position="281"/>
        <end position="300"/>
    </location>
</feature>
<dbReference type="PROSITE" id="PS00022">
    <property type="entry name" value="EGF_1"/>
    <property type="match status" value="2"/>
</dbReference>
<comment type="caution">
    <text evidence="7">Lacks conserved residue(s) required for the propagation of feature annotation.</text>
</comment>
<dbReference type="CDD" id="cd00054">
    <property type="entry name" value="EGF_CA"/>
    <property type="match status" value="2"/>
</dbReference>
<dbReference type="EMBL" id="BMAT01003740">
    <property type="protein sequence ID" value="GFR61510.1"/>
    <property type="molecule type" value="Genomic_DNA"/>
</dbReference>
<dbReference type="FunFam" id="2.10.25.10:FF:000125">
    <property type="entry name" value="Neurogenic locus notch protein-like"/>
    <property type="match status" value="1"/>
</dbReference>
<keyword evidence="6 7" id="KW-1015">Disulfide bond</keyword>
<dbReference type="Gene3D" id="2.10.25.10">
    <property type="entry name" value="Laminin"/>
    <property type="match status" value="2"/>
</dbReference>
<evidence type="ECO:0000256" key="9">
    <source>
        <dbReference type="RuleBase" id="RU280815"/>
    </source>
</evidence>
<feature type="compositionally biased region" description="Polar residues" evidence="10">
    <location>
        <begin position="490"/>
        <end position="503"/>
    </location>
</feature>
<feature type="disulfide bond" evidence="7">
    <location>
        <begin position="195"/>
        <end position="204"/>
    </location>
</feature>
<keyword evidence="5" id="KW-0832">Ubl conjugation</keyword>
<feature type="compositionally biased region" description="Basic residues" evidence="10">
    <location>
        <begin position="286"/>
        <end position="299"/>
    </location>
</feature>
<dbReference type="GO" id="GO:0016020">
    <property type="term" value="C:membrane"/>
    <property type="evidence" value="ECO:0007669"/>
    <property type="project" value="UniProtKB-SubCell"/>
</dbReference>
<evidence type="ECO:0000256" key="7">
    <source>
        <dbReference type="PROSITE-ProRule" id="PRU00076"/>
    </source>
</evidence>
<dbReference type="InterPro" id="IPR000742">
    <property type="entry name" value="EGF"/>
</dbReference>
<feature type="disulfide bond" evidence="8">
    <location>
        <begin position="120"/>
        <end position="129"/>
    </location>
</feature>
<evidence type="ECO:0000313" key="14">
    <source>
        <dbReference type="Proteomes" id="UP000762676"/>
    </source>
</evidence>
<feature type="compositionally biased region" description="Basic and acidic residues" evidence="10">
    <location>
        <begin position="875"/>
        <end position="887"/>
    </location>
</feature>
<keyword evidence="4" id="KW-0221">Differentiation</keyword>
<dbReference type="Proteomes" id="UP000762676">
    <property type="component" value="Unassembled WGS sequence"/>
</dbReference>
<evidence type="ECO:0000256" key="1">
    <source>
        <dbReference type="ARBA" id="ARBA00022473"/>
    </source>
</evidence>
<comment type="function">
    <text evidence="9">Putative Notch ligand involved in the mediation of Notch signaling.</text>
</comment>
<comment type="caution">
    <text evidence="13">The sequence shown here is derived from an EMBL/GenBank/DDBJ whole genome shotgun (WGS) entry which is preliminary data.</text>
</comment>
<dbReference type="PANTHER" id="PTHR24049">
    <property type="entry name" value="CRUMBS FAMILY MEMBER"/>
    <property type="match status" value="1"/>
</dbReference>
<keyword evidence="9" id="KW-0812">Transmembrane</keyword>
<dbReference type="AlphaFoldDB" id="A0AAV4EL89"/>
<evidence type="ECO:0000313" key="13">
    <source>
        <dbReference type="EMBL" id="GFR61510.1"/>
    </source>
</evidence>
<feature type="compositionally biased region" description="Polar residues" evidence="10">
    <location>
        <begin position="741"/>
        <end position="751"/>
    </location>
</feature>
<dbReference type="PROSITE" id="PS01187">
    <property type="entry name" value="EGF_CA"/>
    <property type="match status" value="1"/>
</dbReference>
<feature type="domain" description="EGF-like" evidence="11">
    <location>
        <begin position="207"/>
        <end position="243"/>
    </location>
</feature>
<evidence type="ECO:0000256" key="10">
    <source>
        <dbReference type="SAM" id="MobiDB-lite"/>
    </source>
</evidence>
<keyword evidence="9" id="KW-1133">Transmembrane helix</keyword>
<dbReference type="SUPFAM" id="SSF57196">
    <property type="entry name" value="EGF/Laminin"/>
    <property type="match status" value="2"/>
</dbReference>
<protein>
    <recommendedName>
        <fullName evidence="9">Delta-like protein</fullName>
    </recommendedName>
</protein>
<evidence type="ECO:0000256" key="2">
    <source>
        <dbReference type="ARBA" id="ARBA00022536"/>
    </source>
</evidence>
<feature type="domain" description="EGF-like" evidence="11">
    <location>
        <begin position="166"/>
        <end position="205"/>
    </location>
</feature>
<gene>
    <name evidence="13" type="ORF">ElyMa_001849700</name>
</gene>
<feature type="compositionally biased region" description="Polar residues" evidence="10">
    <location>
        <begin position="695"/>
        <end position="707"/>
    </location>
</feature>
<dbReference type="GO" id="GO:0005509">
    <property type="term" value="F:calcium ion binding"/>
    <property type="evidence" value="ECO:0007669"/>
    <property type="project" value="InterPro"/>
</dbReference>
<dbReference type="InterPro" id="IPR000152">
    <property type="entry name" value="EGF-type_Asp/Asn_hydroxyl_site"/>
</dbReference>
<organism evidence="13 14">
    <name type="scientific">Elysia marginata</name>
    <dbReference type="NCBI Taxonomy" id="1093978"/>
    <lineage>
        <taxon>Eukaryota</taxon>
        <taxon>Metazoa</taxon>
        <taxon>Spiralia</taxon>
        <taxon>Lophotrochozoa</taxon>
        <taxon>Mollusca</taxon>
        <taxon>Gastropoda</taxon>
        <taxon>Heterobranchia</taxon>
        <taxon>Euthyneura</taxon>
        <taxon>Panpulmonata</taxon>
        <taxon>Sacoglossa</taxon>
        <taxon>Placobranchoidea</taxon>
        <taxon>Plakobranchidae</taxon>
        <taxon>Elysia</taxon>
    </lineage>
</organism>
<comment type="subcellular location">
    <subcellularLocation>
        <location evidence="9">Membrane</location>
        <topology evidence="9">Single-pass type I membrane protein</topology>
    </subcellularLocation>
</comment>
<feature type="compositionally biased region" description="Low complexity" evidence="10">
    <location>
        <begin position="954"/>
        <end position="969"/>
    </location>
</feature>
<feature type="compositionally biased region" description="Basic and acidic residues" evidence="10">
    <location>
        <begin position="456"/>
        <end position="471"/>
    </location>
</feature>
<dbReference type="GO" id="GO:0007154">
    <property type="term" value="P:cell communication"/>
    <property type="evidence" value="ECO:0007669"/>
    <property type="project" value="InterPro"/>
</dbReference>
<dbReference type="PROSITE" id="PS01186">
    <property type="entry name" value="EGF_2"/>
    <property type="match status" value="1"/>
</dbReference>
<dbReference type="GO" id="GO:0030154">
    <property type="term" value="P:cell differentiation"/>
    <property type="evidence" value="ECO:0007669"/>
    <property type="project" value="UniProtKB-KW"/>
</dbReference>
<feature type="non-terminal residue" evidence="13">
    <location>
        <position position="1"/>
    </location>
</feature>
<evidence type="ECO:0000256" key="4">
    <source>
        <dbReference type="ARBA" id="ARBA00022782"/>
    </source>
</evidence>
<feature type="disulfide bond" evidence="8">
    <location>
        <begin position="154"/>
        <end position="163"/>
    </location>
</feature>
<dbReference type="SMART" id="SM00181">
    <property type="entry name" value="EGF"/>
    <property type="match status" value="2"/>
</dbReference>
<evidence type="ECO:0000259" key="11">
    <source>
        <dbReference type="PROSITE" id="PS50026"/>
    </source>
</evidence>
<dbReference type="Gene3D" id="2.10.25.140">
    <property type="match status" value="1"/>
</dbReference>
<feature type="compositionally biased region" description="Polar residues" evidence="10">
    <location>
        <begin position="780"/>
        <end position="790"/>
    </location>
</feature>
<feature type="region of interest" description="Disordered" evidence="10">
    <location>
        <begin position="649"/>
        <end position="707"/>
    </location>
</feature>
<dbReference type="PROSITE" id="PS51051">
    <property type="entry name" value="DSL"/>
    <property type="match status" value="1"/>
</dbReference>
<feature type="compositionally biased region" description="Polar residues" evidence="10">
    <location>
        <begin position="441"/>
        <end position="455"/>
    </location>
</feature>
<evidence type="ECO:0000256" key="6">
    <source>
        <dbReference type="ARBA" id="ARBA00023157"/>
    </source>
</evidence>
<feature type="region of interest" description="Disordered" evidence="10">
    <location>
        <begin position="577"/>
        <end position="596"/>
    </location>
</feature>
<keyword evidence="3 9" id="KW-0677">Repeat</keyword>
<dbReference type="PROSITE" id="PS00010">
    <property type="entry name" value="ASX_HYDROXYL"/>
    <property type="match status" value="1"/>
</dbReference>
<feature type="compositionally biased region" description="Basic and acidic residues" evidence="10">
    <location>
        <begin position="752"/>
        <end position="769"/>
    </location>
</feature>
<accession>A0AAV4EL89</accession>
<dbReference type="SMART" id="SM00179">
    <property type="entry name" value="EGF_CA"/>
    <property type="match status" value="2"/>
</dbReference>
<dbReference type="InterPro" id="IPR018097">
    <property type="entry name" value="EGF_Ca-bd_CS"/>
</dbReference>
<reference evidence="13 14" key="1">
    <citation type="journal article" date="2021" name="Elife">
        <title>Chloroplast acquisition without the gene transfer in kleptoplastic sea slugs, Plakobranchus ocellatus.</title>
        <authorList>
            <person name="Maeda T."/>
            <person name="Takahashi S."/>
            <person name="Yoshida T."/>
            <person name="Shimamura S."/>
            <person name="Takaki Y."/>
            <person name="Nagai Y."/>
            <person name="Toyoda A."/>
            <person name="Suzuki Y."/>
            <person name="Arimoto A."/>
            <person name="Ishii H."/>
            <person name="Satoh N."/>
            <person name="Nishiyama T."/>
            <person name="Hasebe M."/>
            <person name="Maruyama T."/>
            <person name="Minagawa J."/>
            <person name="Obokata J."/>
            <person name="Shigenobu S."/>
        </authorList>
    </citation>
    <scope>NUCLEOTIDE SEQUENCE [LARGE SCALE GENOMIC DNA]</scope>
</reference>
<feature type="region of interest" description="Disordered" evidence="10">
    <location>
        <begin position="406"/>
        <end position="571"/>
    </location>
</feature>
<dbReference type="Pfam" id="PF07645">
    <property type="entry name" value="EGF_CA"/>
    <property type="match status" value="1"/>
</dbReference>
<dbReference type="InterPro" id="IPR001774">
    <property type="entry name" value="DSL"/>
</dbReference>
<sequence>YDPRYPCRLARVETDLLRRDPASPFSPTERVTFRTLLRAQQGTNIIPNPFEVQFEEWKGPVRMSVFVTCCGASSIHEGQCNEVMTASISTWPVMANTGPQNLRFRLTGRASMTVMANAVCDENYYSHSCNVFCSVDNPATEHAFCNATTGSRQCLAGYEGPDCQVDVDECLTQEGKVCRNGGVCRNSPGSFSCACPFSTTGRICEQRYPVCHLRPCQHQGTCVETTSGSLCLCMPGFEGQWCHMLEGQEDERSESSQSRNEISNVVTTPKTLIFTTTKAVAAGPSRTKKSQKEVRRKRYQVNSDSAALTNMTSTASIALTEQVLPIPQAPRATKTRSFNNAVYDDEERVGGTSSTASSFQLFYNNSNGSLHSSHDTYGNTNSITLSNNNILSARALMQQDSTGKVNFKDKTLVKPKSMGGGGDGNSTGKSKGKYYEDRGYPSTSKASGPLNTQSVKNDKSNSKSARKDGTLNHHGGYVNQGKPLDVDVSSPKSTNNKSRSIYNGHSEAKTSGVYQPKPKQGTVQREMRYPLREAQHEDPAVETRATKPDERSERQRRSQVSNKRQSEHFYEDIDSAYTLSPHAPKPKPRSIHNVRSDTLRRKEYTWNASDDIDNDSIADEVELPLAPPPPPLLSATAVAAVAFSSRIQGQPRVNDTQPALERPVSIRYEQPRNSDGSLDYSPSDFTHRGWPTAQEAENSTHGGSQKWYSDQYVKSSPHVLTPKPNQDNSFFSDTGSVYCLQQSQRRSTPKSTDIDPRQSSREQWEDKWRNQPVLPPPSRGRNQPSASAYSSKKVWPHSYSHHGGTPSQVNTNARGGPSYITPGNKSHHASERRPDSGYVSNQDLSLKSMPRERRGSADALLGYQSGSEPQGCKGDGLHESKRSRSGEALHSYGEPFAPPAGHSQPRRRSEPFVGVNYPRSSIARENRDGRSWSGGEHRGSEDRRRSSHHGSNHGGSSLSVAPNVSSSFV</sequence>
<feature type="region of interest" description="Disordered" evidence="10">
    <location>
        <begin position="741"/>
        <end position="969"/>
    </location>
</feature>
<keyword evidence="1 9" id="KW-0217">Developmental protein</keyword>
<keyword evidence="14" id="KW-1185">Reference proteome</keyword>
<dbReference type="InterPro" id="IPR051022">
    <property type="entry name" value="Notch_Cell-Fate_Det"/>
</dbReference>
<feature type="compositionally biased region" description="Basic and acidic residues" evidence="10">
    <location>
        <begin position="525"/>
        <end position="556"/>
    </location>
</feature>
<evidence type="ECO:0000256" key="3">
    <source>
        <dbReference type="ARBA" id="ARBA00022737"/>
    </source>
</evidence>
<feature type="disulfide bond" evidence="7">
    <location>
        <begin position="233"/>
        <end position="242"/>
    </location>
</feature>
<dbReference type="InterPro" id="IPR049883">
    <property type="entry name" value="NOTCH1_EGF-like"/>
</dbReference>
<name>A0AAV4EL89_9GAST</name>
<dbReference type="InterPro" id="IPR001881">
    <property type="entry name" value="EGF-like_Ca-bd_dom"/>
</dbReference>
<evidence type="ECO:0000259" key="12">
    <source>
        <dbReference type="PROSITE" id="PS51051"/>
    </source>
</evidence>
<feature type="domain" description="DSL" evidence="12">
    <location>
        <begin position="118"/>
        <end position="163"/>
    </location>
</feature>
<feature type="compositionally biased region" description="Basic and acidic residues" evidence="10">
    <location>
        <begin position="922"/>
        <end position="944"/>
    </location>
</feature>
<dbReference type="PROSITE" id="PS50026">
    <property type="entry name" value="EGF_3"/>
    <property type="match status" value="2"/>
</dbReference>
<keyword evidence="9" id="KW-0732">Signal</keyword>
<keyword evidence="2 7" id="KW-0245">EGF-like domain</keyword>
<dbReference type="SMART" id="SM00051">
    <property type="entry name" value="DSL"/>
    <property type="match status" value="1"/>
</dbReference>
<keyword evidence="9" id="KW-0472">Membrane</keyword>
<evidence type="ECO:0000256" key="5">
    <source>
        <dbReference type="ARBA" id="ARBA00022843"/>
    </source>
</evidence>
<evidence type="ECO:0000256" key="8">
    <source>
        <dbReference type="PROSITE-ProRule" id="PRU00377"/>
    </source>
</evidence>
<dbReference type="Pfam" id="PF01414">
    <property type="entry name" value="DSL"/>
    <property type="match status" value="1"/>
</dbReference>
<proteinExistence type="predicted"/>